<dbReference type="SMART" id="SM00360">
    <property type="entry name" value="RRM"/>
    <property type="match status" value="1"/>
</dbReference>
<dbReference type="Gene3D" id="3.30.70.330">
    <property type="match status" value="1"/>
</dbReference>
<sequence length="102" mass="11852">MAKRLYVGNLPYTTSEPQLREMFSQAGEVLEVMVVVDRDTRQGKGFAFIEMQTDEGAKKAIEMFDGFEVDHRSIVVNEARPKEERRQQSARPRYQGSWSPRR</sequence>
<comment type="caution">
    <text evidence="4">The sequence shown here is derived from an EMBL/GenBank/DDBJ whole genome shotgun (WGS) entry which is preliminary data.</text>
</comment>
<reference evidence="4 5" key="1">
    <citation type="journal article" date="2016" name="Nat. Commun.">
        <title>Thousands of microbial genomes shed light on interconnected biogeochemical processes in an aquifer system.</title>
        <authorList>
            <person name="Anantharaman K."/>
            <person name="Brown C.T."/>
            <person name="Hug L.A."/>
            <person name="Sharon I."/>
            <person name="Castelle C.J."/>
            <person name="Probst A.J."/>
            <person name="Thomas B.C."/>
            <person name="Singh A."/>
            <person name="Wilkins M.J."/>
            <person name="Karaoz U."/>
            <person name="Brodie E.L."/>
            <person name="Williams K.H."/>
            <person name="Hubbard S.S."/>
            <person name="Banfield J.F."/>
        </authorList>
    </citation>
    <scope>NUCLEOTIDE SEQUENCE [LARGE SCALE GENOMIC DNA]</scope>
</reference>
<dbReference type="PROSITE" id="PS50102">
    <property type="entry name" value="RRM"/>
    <property type="match status" value="1"/>
</dbReference>
<dbReference type="PANTHER" id="PTHR48025">
    <property type="entry name" value="OS02G0815200 PROTEIN"/>
    <property type="match status" value="1"/>
</dbReference>
<feature type="domain" description="RRM" evidence="3">
    <location>
        <begin position="3"/>
        <end position="81"/>
    </location>
</feature>
<feature type="compositionally biased region" description="Basic and acidic residues" evidence="2">
    <location>
        <begin position="76"/>
        <end position="87"/>
    </location>
</feature>
<dbReference type="SUPFAM" id="SSF54928">
    <property type="entry name" value="RNA-binding domain, RBD"/>
    <property type="match status" value="1"/>
</dbReference>
<accession>A0A1F8FLC4</accession>
<name>A0A1F8FLC4_9BACT</name>
<evidence type="ECO:0000256" key="2">
    <source>
        <dbReference type="SAM" id="MobiDB-lite"/>
    </source>
</evidence>
<dbReference type="EMBL" id="MGJV01000032">
    <property type="protein sequence ID" value="OGN13894.1"/>
    <property type="molecule type" value="Genomic_DNA"/>
</dbReference>
<evidence type="ECO:0000313" key="5">
    <source>
        <dbReference type="Proteomes" id="UP000176581"/>
    </source>
</evidence>
<evidence type="ECO:0000313" key="4">
    <source>
        <dbReference type="EMBL" id="OGN13894.1"/>
    </source>
</evidence>
<dbReference type="InterPro" id="IPR012677">
    <property type="entry name" value="Nucleotide-bd_a/b_plait_sf"/>
</dbReference>
<dbReference type="GO" id="GO:0003729">
    <property type="term" value="F:mRNA binding"/>
    <property type="evidence" value="ECO:0007669"/>
    <property type="project" value="TreeGrafter"/>
</dbReference>
<dbReference type="InterPro" id="IPR050502">
    <property type="entry name" value="Euk_RNA-bind_prot"/>
</dbReference>
<evidence type="ECO:0000259" key="3">
    <source>
        <dbReference type="PROSITE" id="PS50102"/>
    </source>
</evidence>
<organism evidence="4 5">
    <name type="scientific">Candidatus Yanofskybacteria bacterium RIFCSPHIGHO2_02_FULL_43_22</name>
    <dbReference type="NCBI Taxonomy" id="1802681"/>
    <lineage>
        <taxon>Bacteria</taxon>
        <taxon>Candidatus Yanofskyibacteriota</taxon>
    </lineage>
</organism>
<dbReference type="PANTHER" id="PTHR48025:SF1">
    <property type="entry name" value="RRM DOMAIN-CONTAINING PROTEIN"/>
    <property type="match status" value="1"/>
</dbReference>
<evidence type="ECO:0000256" key="1">
    <source>
        <dbReference type="ARBA" id="ARBA00022884"/>
    </source>
</evidence>
<dbReference type="InterPro" id="IPR035979">
    <property type="entry name" value="RBD_domain_sf"/>
</dbReference>
<dbReference type="Pfam" id="PF00076">
    <property type="entry name" value="RRM_1"/>
    <property type="match status" value="1"/>
</dbReference>
<gene>
    <name evidence="4" type="ORF">A3J47_00710</name>
</gene>
<dbReference type="AlphaFoldDB" id="A0A1F8FLC4"/>
<keyword evidence="1" id="KW-0694">RNA-binding</keyword>
<dbReference type="Proteomes" id="UP000176581">
    <property type="component" value="Unassembled WGS sequence"/>
</dbReference>
<protein>
    <recommendedName>
        <fullName evidence="3">RRM domain-containing protein</fullName>
    </recommendedName>
</protein>
<dbReference type="InterPro" id="IPR000504">
    <property type="entry name" value="RRM_dom"/>
</dbReference>
<proteinExistence type="predicted"/>
<feature type="region of interest" description="Disordered" evidence="2">
    <location>
        <begin position="76"/>
        <end position="102"/>
    </location>
</feature>